<feature type="domain" description="HTH luxR-type" evidence="5">
    <location>
        <begin position="5"/>
        <end position="70"/>
    </location>
</feature>
<dbReference type="SUPFAM" id="SSF46894">
    <property type="entry name" value="C-terminal effector domain of the bipartite response regulators"/>
    <property type="match status" value="1"/>
</dbReference>
<feature type="region of interest" description="Disordered" evidence="4">
    <location>
        <begin position="76"/>
        <end position="96"/>
    </location>
</feature>
<dbReference type="Gene3D" id="1.10.10.10">
    <property type="entry name" value="Winged helix-like DNA-binding domain superfamily/Winged helix DNA-binding domain"/>
    <property type="match status" value="1"/>
</dbReference>
<dbReference type="Proteomes" id="UP000646244">
    <property type="component" value="Unassembled WGS sequence"/>
</dbReference>
<dbReference type="Pfam" id="PF00196">
    <property type="entry name" value="GerE"/>
    <property type="match status" value="1"/>
</dbReference>
<dbReference type="PROSITE" id="PS50043">
    <property type="entry name" value="HTH_LUXR_2"/>
    <property type="match status" value="1"/>
</dbReference>
<dbReference type="PRINTS" id="PR00038">
    <property type="entry name" value="HTHLUXR"/>
</dbReference>
<evidence type="ECO:0000313" key="7">
    <source>
        <dbReference type="Proteomes" id="UP000646244"/>
    </source>
</evidence>
<dbReference type="SMART" id="SM00421">
    <property type="entry name" value="HTH_LUXR"/>
    <property type="match status" value="1"/>
</dbReference>
<dbReference type="GO" id="GO:0006355">
    <property type="term" value="P:regulation of DNA-templated transcription"/>
    <property type="evidence" value="ECO:0007669"/>
    <property type="project" value="InterPro"/>
</dbReference>
<reference evidence="6" key="1">
    <citation type="journal article" date="2014" name="Int. J. Syst. Evol. Microbiol.">
        <title>Complete genome sequence of Corynebacterium casei LMG S-19264T (=DSM 44701T), isolated from a smear-ripened cheese.</title>
        <authorList>
            <consortium name="US DOE Joint Genome Institute (JGI-PGF)"/>
            <person name="Walter F."/>
            <person name="Albersmeier A."/>
            <person name="Kalinowski J."/>
            <person name="Ruckert C."/>
        </authorList>
    </citation>
    <scope>NUCLEOTIDE SEQUENCE</scope>
    <source>
        <strain evidence="6">JCM 4633</strain>
    </source>
</reference>
<accession>A0A918THU2</accession>
<organism evidence="6 7">
    <name type="scientific">Streptomyces cinnamoneus</name>
    <name type="common">Streptoverticillium cinnamoneum</name>
    <dbReference type="NCBI Taxonomy" id="53446"/>
    <lineage>
        <taxon>Bacteria</taxon>
        <taxon>Bacillati</taxon>
        <taxon>Actinomycetota</taxon>
        <taxon>Actinomycetes</taxon>
        <taxon>Kitasatosporales</taxon>
        <taxon>Streptomycetaceae</taxon>
        <taxon>Streptomyces</taxon>
        <taxon>Streptomyces cinnamoneus group</taxon>
    </lineage>
</organism>
<gene>
    <name evidence="6" type="ORF">GCM10010507_24770</name>
</gene>
<dbReference type="PANTHER" id="PTHR44688:SF16">
    <property type="entry name" value="DNA-BINDING TRANSCRIPTIONAL ACTIVATOR DEVR_DOSR"/>
    <property type="match status" value="1"/>
</dbReference>
<evidence type="ECO:0000256" key="2">
    <source>
        <dbReference type="ARBA" id="ARBA00023125"/>
    </source>
</evidence>
<evidence type="ECO:0000256" key="1">
    <source>
        <dbReference type="ARBA" id="ARBA00023015"/>
    </source>
</evidence>
<dbReference type="RefSeq" id="WP_190109784.1">
    <property type="nucleotide sequence ID" value="NZ_BMVB01000007.1"/>
</dbReference>
<dbReference type="InterPro" id="IPR000792">
    <property type="entry name" value="Tscrpt_reg_LuxR_C"/>
</dbReference>
<dbReference type="EMBL" id="BMVB01000007">
    <property type="protein sequence ID" value="GHC48284.1"/>
    <property type="molecule type" value="Genomic_DNA"/>
</dbReference>
<dbReference type="CDD" id="cd06170">
    <property type="entry name" value="LuxR_C_like"/>
    <property type="match status" value="1"/>
</dbReference>
<dbReference type="AlphaFoldDB" id="A0A918THU2"/>
<evidence type="ECO:0000256" key="4">
    <source>
        <dbReference type="SAM" id="MobiDB-lite"/>
    </source>
</evidence>
<evidence type="ECO:0000256" key="3">
    <source>
        <dbReference type="ARBA" id="ARBA00023163"/>
    </source>
</evidence>
<evidence type="ECO:0000313" key="6">
    <source>
        <dbReference type="EMBL" id="GHC48284.1"/>
    </source>
</evidence>
<proteinExistence type="predicted"/>
<dbReference type="InterPro" id="IPR016032">
    <property type="entry name" value="Sig_transdc_resp-reg_C-effctor"/>
</dbReference>
<protein>
    <recommendedName>
        <fullName evidence="5">HTH luxR-type domain-containing protein</fullName>
    </recommendedName>
</protein>
<dbReference type="PANTHER" id="PTHR44688">
    <property type="entry name" value="DNA-BINDING TRANSCRIPTIONAL ACTIVATOR DEVR_DOSR"/>
    <property type="match status" value="1"/>
</dbReference>
<evidence type="ECO:0000259" key="5">
    <source>
        <dbReference type="PROSITE" id="PS50043"/>
    </source>
</evidence>
<keyword evidence="2" id="KW-0238">DNA-binding</keyword>
<keyword evidence="1" id="KW-0805">Transcription regulation</keyword>
<keyword evidence="3" id="KW-0804">Transcription</keyword>
<dbReference type="GO" id="GO:0003677">
    <property type="term" value="F:DNA binding"/>
    <property type="evidence" value="ECO:0007669"/>
    <property type="project" value="UniProtKB-KW"/>
</dbReference>
<reference evidence="6" key="2">
    <citation type="submission" date="2020-09" db="EMBL/GenBank/DDBJ databases">
        <authorList>
            <person name="Sun Q."/>
            <person name="Ohkuma M."/>
        </authorList>
    </citation>
    <scope>NUCLEOTIDE SEQUENCE</scope>
    <source>
        <strain evidence="6">JCM 4633</strain>
    </source>
</reference>
<comment type="caution">
    <text evidence="6">The sequence shown here is derived from an EMBL/GenBank/DDBJ whole genome shotgun (WGS) entry which is preliminary data.</text>
</comment>
<sequence>MNQGIPQPLAVLSERELEVLGHLADGHTYAAIARRMGVSAHTVDTYLRRIRGKTGIRNRTQLALLAASFGRPHVAAPAASMPRRGPWVRRTGPDIT</sequence>
<dbReference type="InterPro" id="IPR036388">
    <property type="entry name" value="WH-like_DNA-bd_sf"/>
</dbReference>
<name>A0A918THU2_STRCJ</name>
<dbReference type="PROSITE" id="PS00622">
    <property type="entry name" value="HTH_LUXR_1"/>
    <property type="match status" value="1"/>
</dbReference>